<gene>
    <name evidence="2" type="ORF">Pfl04_51920</name>
</gene>
<reference evidence="2" key="1">
    <citation type="submission" date="2021-01" db="EMBL/GenBank/DDBJ databases">
        <title>Whole genome shotgun sequence of Planosporangium flavigriseum NBRC 105377.</title>
        <authorList>
            <person name="Komaki H."/>
            <person name="Tamura T."/>
        </authorList>
    </citation>
    <scope>NUCLEOTIDE SEQUENCE</scope>
    <source>
        <strain evidence="2">NBRC 105377</strain>
    </source>
</reference>
<evidence type="ECO:0000256" key="1">
    <source>
        <dbReference type="SAM" id="MobiDB-lite"/>
    </source>
</evidence>
<proteinExistence type="predicted"/>
<dbReference type="Proteomes" id="UP000653674">
    <property type="component" value="Unassembled WGS sequence"/>
</dbReference>
<organism evidence="2 3">
    <name type="scientific">Planosporangium flavigriseum</name>
    <dbReference type="NCBI Taxonomy" id="373681"/>
    <lineage>
        <taxon>Bacteria</taxon>
        <taxon>Bacillati</taxon>
        <taxon>Actinomycetota</taxon>
        <taxon>Actinomycetes</taxon>
        <taxon>Micromonosporales</taxon>
        <taxon>Micromonosporaceae</taxon>
        <taxon>Planosporangium</taxon>
    </lineage>
</organism>
<dbReference type="AlphaFoldDB" id="A0A8J3PQC2"/>
<feature type="compositionally biased region" description="Basic residues" evidence="1">
    <location>
        <begin position="76"/>
        <end position="90"/>
    </location>
</feature>
<keyword evidence="3" id="KW-1185">Reference proteome</keyword>
<accession>A0A8J3PQC2</accession>
<protein>
    <submittedName>
        <fullName evidence="2">Uncharacterized protein</fullName>
    </submittedName>
</protein>
<comment type="caution">
    <text evidence="2">The sequence shown here is derived from an EMBL/GenBank/DDBJ whole genome shotgun (WGS) entry which is preliminary data.</text>
</comment>
<dbReference type="EMBL" id="BONU01000080">
    <property type="protein sequence ID" value="GIG76788.1"/>
    <property type="molecule type" value="Genomic_DNA"/>
</dbReference>
<feature type="region of interest" description="Disordered" evidence="1">
    <location>
        <begin position="76"/>
        <end position="98"/>
    </location>
</feature>
<name>A0A8J3PQC2_9ACTN</name>
<evidence type="ECO:0000313" key="3">
    <source>
        <dbReference type="Proteomes" id="UP000653674"/>
    </source>
</evidence>
<evidence type="ECO:0000313" key="2">
    <source>
        <dbReference type="EMBL" id="GIG76788.1"/>
    </source>
</evidence>
<sequence length="98" mass="10993">MRGAPCHQTGDRGARTGASRVVREIENHGNAPNIPGDCAGIVETAPSDQFIFPRTRFTTEARATHPLFRNSRGIHHERAHRPRRHNKRRIGVGVIPTW</sequence>